<organism evidence="2 3">
    <name type="scientific">Pseudomonas antarctica</name>
    <dbReference type="NCBI Taxonomy" id="219572"/>
    <lineage>
        <taxon>Bacteria</taxon>
        <taxon>Pseudomonadati</taxon>
        <taxon>Pseudomonadota</taxon>
        <taxon>Gammaproteobacteria</taxon>
        <taxon>Pseudomonadales</taxon>
        <taxon>Pseudomonadaceae</taxon>
        <taxon>Pseudomonas</taxon>
    </lineage>
</organism>
<dbReference type="AlphaFoldDB" id="A0A1G9Z1K5"/>
<evidence type="ECO:0000313" key="4">
    <source>
        <dbReference type="Proteomes" id="UP000748067"/>
    </source>
</evidence>
<dbReference type="RefSeq" id="WP_083357613.1">
    <property type="nucleotide sequence ID" value="NZ_JXDI01000001.1"/>
</dbReference>
<reference evidence="1 4" key="1">
    <citation type="submission" date="2015-01" db="EMBL/GenBank/DDBJ databases">
        <title>Genome Sequence of Pseudomonas antarctica CMS 35.</title>
        <authorList>
            <person name="Voget S."/>
            <person name="Chow J."/>
            <person name="Daniel R."/>
            <person name="Streit W."/>
        </authorList>
    </citation>
    <scope>NUCLEOTIDE SEQUENCE [LARGE SCALE GENOMIC DNA]</scope>
    <source>
        <strain evidence="1 4">CMS 35</strain>
    </source>
</reference>
<sequence>MTRLTLSDLPEVLVSFETVRAKLGKIVFYNKKLEGNLSESALLSGYNYVIAGSDAEVERAVEKKIFHAERYGGDGILTNGGGGRCGYDGIFHLKGLGANQLVGARPRDGYGNSHGNGFLSLDIAIYESIWAEIIDIALPHGSVRSAAVIDLEVDFKEPDQIHPRGLLVRVPAVRPAHFIRAVYFKEKKHGDLSEDAKRVMLVVRKLVHFLPKKGGEEFVGSMERRLEIGMVELAKRFANQFAASRAKRIFHQSISASNVTLDGAWMDLAGATVFSNVLWWDGFNISRFMNEYSPAMESLQSMCFYLSKYKVISVAHSNDIWEKSVVAFTREYEHHLHVYTAVQVGFPLRVIQDMRDDPIFVEFSETLQKVLGHDDFSLVPVSPSASWQGDEHYVALLYRQLLVQKFTEASQDLSWFCKDRALIARLVEAYDQLVEKAIAKAEVAKVSRQNFTACMAINTTRLNRVGASLLNVFERITEVRVNSANNVGACSYSALFDGALRDAWLAYNESTSFDTLLWRADEVVIYFDGFSGCFVEVDGARGKVKFSKFVDVSAVAKGGSDLLVFYNDVKEFLP</sequence>
<dbReference type="Proteomes" id="UP000748067">
    <property type="component" value="Unassembled WGS sequence"/>
</dbReference>
<evidence type="ECO:0000313" key="2">
    <source>
        <dbReference type="EMBL" id="SDN14546.1"/>
    </source>
</evidence>
<dbReference type="EMBL" id="JXDI01000001">
    <property type="protein sequence ID" value="KAF2410907.1"/>
    <property type="molecule type" value="Genomic_DNA"/>
</dbReference>
<gene>
    <name evidence="1" type="ORF">PSAN_33410</name>
    <name evidence="2" type="ORF">SAMN04490179_2764</name>
</gene>
<dbReference type="OrthoDB" id="8482295at2"/>
<evidence type="ECO:0000313" key="3">
    <source>
        <dbReference type="Proteomes" id="UP000182470"/>
    </source>
</evidence>
<proteinExistence type="predicted"/>
<dbReference type="EMBL" id="LT629704">
    <property type="protein sequence ID" value="SDN14546.1"/>
    <property type="molecule type" value="Genomic_DNA"/>
</dbReference>
<protein>
    <submittedName>
        <fullName evidence="2">Uncharacterized protein</fullName>
    </submittedName>
</protein>
<accession>A0A1G9Z1K5</accession>
<keyword evidence="4" id="KW-1185">Reference proteome</keyword>
<reference evidence="2 3" key="2">
    <citation type="submission" date="2016-10" db="EMBL/GenBank/DDBJ databases">
        <authorList>
            <person name="de Groot N.N."/>
        </authorList>
    </citation>
    <scope>NUCLEOTIDE SEQUENCE [LARGE SCALE GENOMIC DNA]</scope>
    <source>
        <strain evidence="2 3">BS2772</strain>
    </source>
</reference>
<dbReference type="Proteomes" id="UP000182470">
    <property type="component" value="Chromosome I"/>
</dbReference>
<name>A0A1G9Z1K5_9PSED</name>
<evidence type="ECO:0000313" key="1">
    <source>
        <dbReference type="EMBL" id="KAF2410907.1"/>
    </source>
</evidence>